<proteinExistence type="predicted"/>
<evidence type="ECO:0000256" key="1">
    <source>
        <dbReference type="SAM" id="SignalP"/>
    </source>
</evidence>
<protein>
    <submittedName>
        <fullName evidence="2">Gliding motility-associated C-terminal domain</fullName>
    </submittedName>
</protein>
<reference evidence="2 3" key="1">
    <citation type="submission" date="2018-06" db="EMBL/GenBank/DDBJ databases">
        <authorList>
            <consortium name="Pathogen Informatics"/>
            <person name="Doyle S."/>
        </authorList>
    </citation>
    <scope>NUCLEOTIDE SEQUENCE [LARGE SCALE GENOMIC DNA]</scope>
    <source>
        <strain evidence="2 3">NCTC11179</strain>
    </source>
</reference>
<dbReference type="EMBL" id="UGQL01000001">
    <property type="protein sequence ID" value="STZ27723.1"/>
    <property type="molecule type" value="Genomic_DNA"/>
</dbReference>
<keyword evidence="3" id="KW-1185">Reference proteome</keyword>
<dbReference type="NCBIfam" id="TIGR04131">
    <property type="entry name" value="Bac_Flav_CTERM"/>
    <property type="match status" value="1"/>
</dbReference>
<sequence length="437" mass="49581">MKKNYLHTSCILGYLLLLSFGSKAQNTVFLNKGILQIKNQTILSSYSNFINDTKGYLINDGELYYHETFTNEGIFSFTKRLTSGKVSFLLENAKNQVIQGNSSIEFNHILFKSQQPKDYFFDLKSNIEIWGELDFNQGIIKVDSTANDETKLTKGMISFMENSSHTNASDLGFIEGQVEKIGAKEFVFPIGDKGILRPVKIGASGVNDNIFQAKYTLDDNEFFTKNAATSGGINQVNNREYWIVLRGKGKAEKDIKLTLSWDDNTTPAALLKDPEMELHIVRWDEKQQLWVDEGGVVDMSTKEVTTISTVKNYGYFTLATVKKDWILDGNIVIYNLVTPNGDGKNDYFIIDNINRYPNNRVEIYNRWGVRVYETTNYDSLGDGSSNVFTGYAEGKVKMDKGKKLPSGTYYYVITYEYKDDNGSRMIKKAANLHLETN</sequence>
<feature type="chain" id="PRO_5017052834" evidence="1">
    <location>
        <begin position="25"/>
        <end position="437"/>
    </location>
</feature>
<name>A0A378RKZ0_MYROD</name>
<dbReference type="InterPro" id="IPR026341">
    <property type="entry name" value="T9SS_type_B"/>
</dbReference>
<keyword evidence="1" id="KW-0732">Signal</keyword>
<dbReference type="Pfam" id="PF13585">
    <property type="entry name" value="CHU_C"/>
    <property type="match status" value="1"/>
</dbReference>
<evidence type="ECO:0000313" key="3">
    <source>
        <dbReference type="Proteomes" id="UP000255024"/>
    </source>
</evidence>
<gene>
    <name evidence="2" type="ORF">NCTC11179_01259</name>
</gene>
<dbReference type="Proteomes" id="UP000255024">
    <property type="component" value="Unassembled WGS sequence"/>
</dbReference>
<accession>A0A378RKZ0</accession>
<dbReference type="AlphaFoldDB" id="A0A378RKZ0"/>
<feature type="signal peptide" evidence="1">
    <location>
        <begin position="1"/>
        <end position="24"/>
    </location>
</feature>
<evidence type="ECO:0000313" key="2">
    <source>
        <dbReference type="EMBL" id="STZ27723.1"/>
    </source>
</evidence>
<organism evidence="2 3">
    <name type="scientific">Myroides odoratus</name>
    <name type="common">Flavobacterium odoratum</name>
    <dbReference type="NCBI Taxonomy" id="256"/>
    <lineage>
        <taxon>Bacteria</taxon>
        <taxon>Pseudomonadati</taxon>
        <taxon>Bacteroidota</taxon>
        <taxon>Flavobacteriia</taxon>
        <taxon>Flavobacteriales</taxon>
        <taxon>Flavobacteriaceae</taxon>
        <taxon>Myroides</taxon>
    </lineage>
</organism>
<dbReference type="RefSeq" id="WP_115090602.1">
    <property type="nucleotide sequence ID" value="NZ_CP068107.1"/>
</dbReference>